<proteinExistence type="predicted"/>
<protein>
    <recommendedName>
        <fullName evidence="4">Nucleotidyltransferase AbiEii toxin of type IV toxin-antitoxin system</fullName>
    </recommendedName>
</protein>
<accession>A0A919FRA6</accession>
<dbReference type="RefSeq" id="WP_189668793.1">
    <property type="nucleotide sequence ID" value="NZ_BNAS01000002.1"/>
</dbReference>
<name>A0A919FRA6_9MICO</name>
<evidence type="ECO:0008006" key="4">
    <source>
        <dbReference type="Google" id="ProtNLM"/>
    </source>
</evidence>
<dbReference type="Pfam" id="PF08843">
    <property type="entry name" value="AbiEii"/>
    <property type="match status" value="1"/>
</dbReference>
<gene>
    <name evidence="2" type="ORF">GCM10017772_16700</name>
</gene>
<comment type="caution">
    <text evidence="2">The sequence shown here is derived from an EMBL/GenBank/DDBJ whole genome shotgun (WGS) entry which is preliminary data.</text>
</comment>
<evidence type="ECO:0000313" key="3">
    <source>
        <dbReference type="Proteomes" id="UP000627369"/>
    </source>
</evidence>
<evidence type="ECO:0000313" key="2">
    <source>
        <dbReference type="EMBL" id="GHH70309.1"/>
    </source>
</evidence>
<dbReference type="Proteomes" id="UP000627369">
    <property type="component" value="Unassembled WGS sequence"/>
</dbReference>
<dbReference type="EMBL" id="BNAS01000002">
    <property type="protein sequence ID" value="GHH70309.1"/>
    <property type="molecule type" value="Genomic_DNA"/>
</dbReference>
<feature type="region of interest" description="Disordered" evidence="1">
    <location>
        <begin position="132"/>
        <end position="162"/>
    </location>
</feature>
<evidence type="ECO:0000256" key="1">
    <source>
        <dbReference type="SAM" id="MobiDB-lite"/>
    </source>
</evidence>
<organism evidence="2 3">
    <name type="scientific">Promicromonospora soli</name>
    <dbReference type="NCBI Taxonomy" id="2035533"/>
    <lineage>
        <taxon>Bacteria</taxon>
        <taxon>Bacillati</taxon>
        <taxon>Actinomycetota</taxon>
        <taxon>Actinomycetes</taxon>
        <taxon>Micrococcales</taxon>
        <taxon>Promicromonosporaceae</taxon>
        <taxon>Promicromonospora</taxon>
    </lineage>
</organism>
<sequence length="285" mass="31157">MAAVRTGRPAKGLLREFVYERLLARVFAEPDEPWVLKGGTALLARADDARHSKDVDLRASLQDIDDAVDALPVALARDLDDFFSFDIRSTRPTPGDDQQPGIEGRTLTVVPRVGIKPLEPFKIDLVTGSLMTASPDRRPAPALGSRLARPRTGTGGARTSRPGARLRHMDLASAYVLVMPLQFRAPRHLRRQHRAARRLAPVRAGRLPRSALPGRGECVRKEVCVQGRHRTTAGLRILVEALRHGSGDARVEPEEPVDAVRTVATDSRGLVRALAGATRLKAERS</sequence>
<reference evidence="2" key="2">
    <citation type="submission" date="2020-09" db="EMBL/GenBank/DDBJ databases">
        <authorList>
            <person name="Sun Q."/>
            <person name="Zhou Y."/>
        </authorList>
    </citation>
    <scope>NUCLEOTIDE SEQUENCE</scope>
    <source>
        <strain evidence="2">CGMCC 4.7398</strain>
    </source>
</reference>
<keyword evidence="3" id="KW-1185">Reference proteome</keyword>
<reference evidence="2" key="1">
    <citation type="journal article" date="2014" name="Int. J. Syst. Evol. Microbiol.">
        <title>Complete genome sequence of Corynebacterium casei LMG S-19264T (=DSM 44701T), isolated from a smear-ripened cheese.</title>
        <authorList>
            <consortium name="US DOE Joint Genome Institute (JGI-PGF)"/>
            <person name="Walter F."/>
            <person name="Albersmeier A."/>
            <person name="Kalinowski J."/>
            <person name="Ruckert C."/>
        </authorList>
    </citation>
    <scope>NUCLEOTIDE SEQUENCE</scope>
    <source>
        <strain evidence="2">CGMCC 4.7398</strain>
    </source>
</reference>
<dbReference type="AlphaFoldDB" id="A0A919FRA6"/>
<dbReference type="InterPro" id="IPR014942">
    <property type="entry name" value="AbiEii"/>
</dbReference>